<proteinExistence type="predicted"/>
<dbReference type="OrthoDB" id="159930at2"/>
<reference evidence="2 3" key="1">
    <citation type="submission" date="2014-08" db="EMBL/GenBank/DDBJ databases">
        <title>Complete genome sequence of Corynebacterium aquilae S-613T(T) (=DSM 44791(T)), isolated from the choana of a healthy golden eagle.</title>
        <authorList>
            <person name="Ruckert C."/>
            <person name="Albersmeier A."/>
            <person name="Winkler A."/>
            <person name="Kalinowski J."/>
        </authorList>
    </citation>
    <scope>NUCLEOTIDE SEQUENCE [LARGE SCALE GENOMIC DNA]</scope>
    <source>
        <strain evidence="2 3">S-613</strain>
    </source>
</reference>
<dbReference type="GO" id="GO:0051536">
    <property type="term" value="F:iron-sulfur cluster binding"/>
    <property type="evidence" value="ECO:0007669"/>
    <property type="project" value="InterPro"/>
</dbReference>
<evidence type="ECO:0000313" key="2">
    <source>
        <dbReference type="EMBL" id="APT85424.1"/>
    </source>
</evidence>
<keyword evidence="3" id="KW-1185">Reference proteome</keyword>
<dbReference type="Pfam" id="PF13510">
    <property type="entry name" value="Fer2_4"/>
    <property type="match status" value="1"/>
</dbReference>
<dbReference type="KEGG" id="caqu:CAQU_10615"/>
<evidence type="ECO:0000256" key="1">
    <source>
        <dbReference type="ARBA" id="ARBA00023002"/>
    </source>
</evidence>
<protein>
    <recommendedName>
        <fullName evidence="4">Proline dehydrogenase</fullName>
    </recommendedName>
</protein>
<organism evidence="2 3">
    <name type="scientific">Corynebacterium aquilae DSM 44791</name>
    <dbReference type="NCBI Taxonomy" id="1431546"/>
    <lineage>
        <taxon>Bacteria</taxon>
        <taxon>Bacillati</taxon>
        <taxon>Actinomycetota</taxon>
        <taxon>Actinomycetes</taxon>
        <taxon>Mycobacteriales</taxon>
        <taxon>Corynebacteriaceae</taxon>
        <taxon>Corynebacterium</taxon>
    </lineage>
</organism>
<dbReference type="SUPFAM" id="SSF54292">
    <property type="entry name" value="2Fe-2S ferredoxin-like"/>
    <property type="match status" value="1"/>
</dbReference>
<dbReference type="RefSeq" id="WP_075727472.1">
    <property type="nucleotide sequence ID" value="NZ_CP009245.1"/>
</dbReference>
<keyword evidence="1" id="KW-0560">Oxidoreductase</keyword>
<dbReference type="Gene3D" id="3.10.20.440">
    <property type="entry name" value="2Fe-2S iron-sulphur cluster binding domain, sarcosine oxidase, alpha subunit, N-terminal domain"/>
    <property type="match status" value="1"/>
</dbReference>
<accession>A0A1L7CHV3</accession>
<dbReference type="InterPro" id="IPR042204">
    <property type="entry name" value="2Fe-2S-bd_N"/>
</dbReference>
<dbReference type="STRING" id="1431546.CAQU_10615"/>
<gene>
    <name evidence="2" type="ORF">CAQU_10615</name>
</gene>
<dbReference type="EMBL" id="CP009245">
    <property type="protein sequence ID" value="APT85424.1"/>
    <property type="molecule type" value="Genomic_DNA"/>
</dbReference>
<sequence>MKQQTVTVIFNGQPKEVPAGSTLAAYLLSQGTYSWRSTRFRGDRRGLYCGIGACFDCLIEVVPEGQAAKQERACMVRCAEGLQVNYDEEGGHDEYL</sequence>
<evidence type="ECO:0000313" key="3">
    <source>
        <dbReference type="Proteomes" id="UP000185478"/>
    </source>
</evidence>
<dbReference type="Proteomes" id="UP000185478">
    <property type="component" value="Chromosome"/>
</dbReference>
<name>A0A1L7CHV3_9CORY</name>
<dbReference type="AlphaFoldDB" id="A0A1L7CHV3"/>
<dbReference type="InterPro" id="IPR036010">
    <property type="entry name" value="2Fe-2S_ferredoxin-like_sf"/>
</dbReference>
<dbReference type="GO" id="GO:0016491">
    <property type="term" value="F:oxidoreductase activity"/>
    <property type="evidence" value="ECO:0007669"/>
    <property type="project" value="UniProtKB-KW"/>
</dbReference>
<evidence type="ECO:0008006" key="4">
    <source>
        <dbReference type="Google" id="ProtNLM"/>
    </source>
</evidence>